<accession>A0ABR2GCT5</accession>
<proteinExistence type="predicted"/>
<dbReference type="Proteomes" id="UP001472677">
    <property type="component" value="Unassembled WGS sequence"/>
</dbReference>
<evidence type="ECO:0008006" key="3">
    <source>
        <dbReference type="Google" id="ProtNLM"/>
    </source>
</evidence>
<organism evidence="1 2">
    <name type="scientific">Hibiscus sabdariffa</name>
    <name type="common">roselle</name>
    <dbReference type="NCBI Taxonomy" id="183260"/>
    <lineage>
        <taxon>Eukaryota</taxon>
        <taxon>Viridiplantae</taxon>
        <taxon>Streptophyta</taxon>
        <taxon>Embryophyta</taxon>
        <taxon>Tracheophyta</taxon>
        <taxon>Spermatophyta</taxon>
        <taxon>Magnoliopsida</taxon>
        <taxon>eudicotyledons</taxon>
        <taxon>Gunneridae</taxon>
        <taxon>Pentapetalae</taxon>
        <taxon>rosids</taxon>
        <taxon>malvids</taxon>
        <taxon>Malvales</taxon>
        <taxon>Malvaceae</taxon>
        <taxon>Malvoideae</taxon>
        <taxon>Hibiscus</taxon>
    </lineage>
</organism>
<evidence type="ECO:0000313" key="2">
    <source>
        <dbReference type="Proteomes" id="UP001472677"/>
    </source>
</evidence>
<gene>
    <name evidence="1" type="ORF">V6N12_050578</name>
</gene>
<comment type="caution">
    <text evidence="1">The sequence shown here is derived from an EMBL/GenBank/DDBJ whole genome shotgun (WGS) entry which is preliminary data.</text>
</comment>
<keyword evidence="2" id="KW-1185">Reference proteome</keyword>
<name>A0ABR2GCT5_9ROSI</name>
<reference evidence="1 2" key="1">
    <citation type="journal article" date="2024" name="G3 (Bethesda)">
        <title>Genome assembly of Hibiscus sabdariffa L. provides insights into metabolisms of medicinal natural products.</title>
        <authorList>
            <person name="Kim T."/>
        </authorList>
    </citation>
    <scope>NUCLEOTIDE SEQUENCE [LARGE SCALE GENOMIC DNA]</scope>
    <source>
        <strain evidence="1">TK-2024</strain>
        <tissue evidence="1">Old leaves</tissue>
    </source>
</reference>
<evidence type="ECO:0000313" key="1">
    <source>
        <dbReference type="EMBL" id="KAK8600727.1"/>
    </source>
</evidence>
<sequence>MDRLPTFAFLRRRGIVLGDDQGGCIRCGEGEETGDHLLFLCGFTQWVWEWFVGWWDVCLPLSSSLFGLLGASMQCLFSGDLVQWWSASVATMLWSLWLCRNEAVFNRKLLSFDEVCFLIKARSYYWVKVAAEFSNIDEAQWLLCPRLCATTSVQVRPRLGISWCPLYSGYFTFTSRVWGRAPE</sequence>
<protein>
    <recommendedName>
        <fullName evidence="3">Reverse transcriptase zinc-binding domain-containing protein</fullName>
    </recommendedName>
</protein>
<dbReference type="EMBL" id="JBBPBM010000001">
    <property type="protein sequence ID" value="KAK8600727.1"/>
    <property type="molecule type" value="Genomic_DNA"/>
</dbReference>